<feature type="compositionally biased region" description="Polar residues" evidence="1">
    <location>
        <begin position="79"/>
        <end position="88"/>
    </location>
</feature>
<feature type="region of interest" description="Disordered" evidence="1">
    <location>
        <begin position="113"/>
        <end position="147"/>
    </location>
</feature>
<dbReference type="Proteomes" id="UP001215598">
    <property type="component" value="Unassembled WGS sequence"/>
</dbReference>
<comment type="caution">
    <text evidence="2">The sequence shown here is derived from an EMBL/GenBank/DDBJ whole genome shotgun (WGS) entry which is preliminary data.</text>
</comment>
<feature type="region of interest" description="Disordered" evidence="1">
    <location>
        <begin position="215"/>
        <end position="234"/>
    </location>
</feature>
<keyword evidence="3" id="KW-1185">Reference proteome</keyword>
<feature type="compositionally biased region" description="Polar residues" evidence="1">
    <location>
        <begin position="135"/>
        <end position="147"/>
    </location>
</feature>
<name>A0AAD7NGR4_9AGAR</name>
<proteinExistence type="predicted"/>
<feature type="compositionally biased region" description="Basic and acidic residues" evidence="1">
    <location>
        <begin position="66"/>
        <end position="78"/>
    </location>
</feature>
<sequence>MQSFGFDFRRDIGGILARILAEYWREVFFAPISSSFWSIAVVNASLYSTCATTTVLRSIAKGRPTCRREEDVSARPEGQETTQTQGNHRASVAGLEHARETGRAHCMQYSRLVRKPSADENTPRGATAGRESRETGTNLPNHSVSGVETSCGKLEQVTEIIIGRKHALLRLLPLDFEGDIQNRIRGHYGIPWGSEKGCGTCFGVQMMLARNKKQGSLAQIEETKLGSGGEGYEG</sequence>
<evidence type="ECO:0000256" key="1">
    <source>
        <dbReference type="SAM" id="MobiDB-lite"/>
    </source>
</evidence>
<accession>A0AAD7NGR4</accession>
<dbReference type="AlphaFoldDB" id="A0AAD7NGR4"/>
<evidence type="ECO:0000313" key="3">
    <source>
        <dbReference type="Proteomes" id="UP001215598"/>
    </source>
</evidence>
<feature type="region of interest" description="Disordered" evidence="1">
    <location>
        <begin position="65"/>
        <end position="90"/>
    </location>
</feature>
<dbReference type="EMBL" id="JARKIB010000034">
    <property type="protein sequence ID" value="KAJ7761659.1"/>
    <property type="molecule type" value="Genomic_DNA"/>
</dbReference>
<protein>
    <submittedName>
        <fullName evidence="2">Uncharacterized protein</fullName>
    </submittedName>
</protein>
<gene>
    <name evidence="2" type="ORF">B0H16DRAFT_1455865</name>
</gene>
<evidence type="ECO:0000313" key="2">
    <source>
        <dbReference type="EMBL" id="KAJ7761659.1"/>
    </source>
</evidence>
<organism evidence="2 3">
    <name type="scientific">Mycena metata</name>
    <dbReference type="NCBI Taxonomy" id="1033252"/>
    <lineage>
        <taxon>Eukaryota</taxon>
        <taxon>Fungi</taxon>
        <taxon>Dikarya</taxon>
        <taxon>Basidiomycota</taxon>
        <taxon>Agaricomycotina</taxon>
        <taxon>Agaricomycetes</taxon>
        <taxon>Agaricomycetidae</taxon>
        <taxon>Agaricales</taxon>
        <taxon>Marasmiineae</taxon>
        <taxon>Mycenaceae</taxon>
        <taxon>Mycena</taxon>
    </lineage>
</organism>
<reference evidence="2" key="1">
    <citation type="submission" date="2023-03" db="EMBL/GenBank/DDBJ databases">
        <title>Massive genome expansion in bonnet fungi (Mycena s.s.) driven by repeated elements and novel gene families across ecological guilds.</title>
        <authorList>
            <consortium name="Lawrence Berkeley National Laboratory"/>
            <person name="Harder C.B."/>
            <person name="Miyauchi S."/>
            <person name="Viragh M."/>
            <person name="Kuo A."/>
            <person name="Thoen E."/>
            <person name="Andreopoulos B."/>
            <person name="Lu D."/>
            <person name="Skrede I."/>
            <person name="Drula E."/>
            <person name="Henrissat B."/>
            <person name="Morin E."/>
            <person name="Kohler A."/>
            <person name="Barry K."/>
            <person name="LaButti K."/>
            <person name="Morin E."/>
            <person name="Salamov A."/>
            <person name="Lipzen A."/>
            <person name="Mereny Z."/>
            <person name="Hegedus B."/>
            <person name="Baldrian P."/>
            <person name="Stursova M."/>
            <person name="Weitz H."/>
            <person name="Taylor A."/>
            <person name="Grigoriev I.V."/>
            <person name="Nagy L.G."/>
            <person name="Martin F."/>
            <person name="Kauserud H."/>
        </authorList>
    </citation>
    <scope>NUCLEOTIDE SEQUENCE</scope>
    <source>
        <strain evidence="2">CBHHK182m</strain>
    </source>
</reference>